<protein>
    <submittedName>
        <fullName evidence="1">Uncharacterized protein</fullName>
    </submittedName>
</protein>
<keyword evidence="2" id="KW-1185">Reference proteome</keyword>
<sequence>MRFVMALVSTKFMQKKGPDLISLRTLMISGHSELKTLTNEHVRSALAPRTLASAQSKFLETHSLPVARRLETLGSLFIRNLSQIAAEPSNGKNHFFIDTLALVRKLEAHGLTTKQAEAITSVMTDVLNGSLENVTDGFVSQSDLQNREIMHDACASKQLSAIQNSQENRFATLQYETERLHSDLDHVRSEFRHELDKVTALQRLDLNLERGRIKDELAQQSQETSNLTNLLDKELHALKTELETAKFEVIKYCIGTIISITAVGLALLRILM</sequence>
<evidence type="ECO:0000313" key="2">
    <source>
        <dbReference type="Proteomes" id="UP001162992"/>
    </source>
</evidence>
<evidence type="ECO:0000313" key="1">
    <source>
        <dbReference type="EMBL" id="KAJ7521492.1"/>
    </source>
</evidence>
<accession>A0ACC2AW83</accession>
<name>A0ACC2AW83_DIPCM</name>
<organism evidence="1 2">
    <name type="scientific">Diphasiastrum complanatum</name>
    <name type="common">Issler's clubmoss</name>
    <name type="synonym">Lycopodium complanatum</name>
    <dbReference type="NCBI Taxonomy" id="34168"/>
    <lineage>
        <taxon>Eukaryota</taxon>
        <taxon>Viridiplantae</taxon>
        <taxon>Streptophyta</taxon>
        <taxon>Embryophyta</taxon>
        <taxon>Tracheophyta</taxon>
        <taxon>Lycopodiopsida</taxon>
        <taxon>Lycopodiales</taxon>
        <taxon>Lycopodiaceae</taxon>
        <taxon>Lycopodioideae</taxon>
        <taxon>Diphasiastrum</taxon>
    </lineage>
</organism>
<gene>
    <name evidence="1" type="ORF">O6H91_19G056900</name>
</gene>
<dbReference type="Proteomes" id="UP001162992">
    <property type="component" value="Chromosome 19"/>
</dbReference>
<dbReference type="EMBL" id="CM055110">
    <property type="protein sequence ID" value="KAJ7521492.1"/>
    <property type="molecule type" value="Genomic_DNA"/>
</dbReference>
<reference evidence="2" key="1">
    <citation type="journal article" date="2024" name="Proc. Natl. Acad. Sci. U.S.A.">
        <title>Extraordinary preservation of gene collinearity over three hundred million years revealed in homosporous lycophytes.</title>
        <authorList>
            <person name="Li C."/>
            <person name="Wickell D."/>
            <person name="Kuo L.Y."/>
            <person name="Chen X."/>
            <person name="Nie B."/>
            <person name="Liao X."/>
            <person name="Peng D."/>
            <person name="Ji J."/>
            <person name="Jenkins J."/>
            <person name="Williams M."/>
            <person name="Shu S."/>
            <person name="Plott C."/>
            <person name="Barry K."/>
            <person name="Rajasekar S."/>
            <person name="Grimwood J."/>
            <person name="Han X."/>
            <person name="Sun S."/>
            <person name="Hou Z."/>
            <person name="He W."/>
            <person name="Dai G."/>
            <person name="Sun C."/>
            <person name="Schmutz J."/>
            <person name="Leebens-Mack J.H."/>
            <person name="Li F.W."/>
            <person name="Wang L."/>
        </authorList>
    </citation>
    <scope>NUCLEOTIDE SEQUENCE [LARGE SCALE GENOMIC DNA]</scope>
    <source>
        <strain evidence="2">cv. PW_Plant_1</strain>
    </source>
</reference>
<proteinExistence type="predicted"/>
<comment type="caution">
    <text evidence="1">The sequence shown here is derived from an EMBL/GenBank/DDBJ whole genome shotgun (WGS) entry which is preliminary data.</text>
</comment>